<reference evidence="3" key="1">
    <citation type="journal article" date="2019" name="Int. J. Syst. Evol. Microbiol.">
        <title>The Global Catalogue of Microorganisms (GCM) 10K type strain sequencing project: providing services to taxonomists for standard genome sequencing and annotation.</title>
        <authorList>
            <consortium name="The Broad Institute Genomics Platform"/>
            <consortium name="The Broad Institute Genome Sequencing Center for Infectious Disease"/>
            <person name="Wu L."/>
            <person name="Ma J."/>
        </authorList>
    </citation>
    <scope>NUCLEOTIDE SEQUENCE [LARGE SCALE GENOMIC DNA]</scope>
    <source>
        <strain evidence="3">CCUG 60214</strain>
    </source>
</reference>
<dbReference type="PANTHER" id="PTHR11079">
    <property type="entry name" value="CYTOSINE DEAMINASE FAMILY MEMBER"/>
    <property type="match status" value="1"/>
</dbReference>
<dbReference type="CDD" id="cd01285">
    <property type="entry name" value="nucleoside_deaminase"/>
    <property type="match status" value="1"/>
</dbReference>
<accession>A0ABW3QQ73</accession>
<comment type="caution">
    <text evidence="2">The sequence shown here is derived from an EMBL/GenBank/DDBJ whole genome shotgun (WGS) entry which is preliminary data.</text>
</comment>
<keyword evidence="2" id="KW-0378">Hydrolase</keyword>
<dbReference type="EMBL" id="JBHTLK010000023">
    <property type="protein sequence ID" value="MFD1146946.1"/>
    <property type="molecule type" value="Genomic_DNA"/>
</dbReference>
<evidence type="ECO:0000313" key="2">
    <source>
        <dbReference type="EMBL" id="MFD1146946.1"/>
    </source>
</evidence>
<feature type="domain" description="CMP/dCMP-type deaminase" evidence="1">
    <location>
        <begin position="23"/>
        <end position="134"/>
    </location>
</feature>
<dbReference type="Pfam" id="PF00383">
    <property type="entry name" value="dCMP_cyt_deam_1"/>
    <property type="match status" value="1"/>
</dbReference>
<gene>
    <name evidence="2" type="ORF">ACFQ3T_07405</name>
</gene>
<dbReference type="Gene3D" id="3.40.140.10">
    <property type="entry name" value="Cytidine Deaminase, domain 2"/>
    <property type="match status" value="1"/>
</dbReference>
<dbReference type="InterPro" id="IPR016193">
    <property type="entry name" value="Cytidine_deaminase-like"/>
</dbReference>
<dbReference type="EC" id="3.5.4.33" evidence="2"/>
<dbReference type="Proteomes" id="UP001597168">
    <property type="component" value="Unassembled WGS sequence"/>
</dbReference>
<evidence type="ECO:0000259" key="1">
    <source>
        <dbReference type="PROSITE" id="PS51747"/>
    </source>
</evidence>
<sequence>MAEAGLQPEALLGPGVMTGLDADRIAGHMRDAVGIALAEVERGGIPFAGVVLHPTAGVLGTGVNRVLVERDPTAHAEIVALRAAAKAGPALVAESVLLASGEPCGMCYRAAFDHGIDTVYYAVGADEAARYGFDYRASYRGLDRGGRTVEPCRVEGSLDPFTAWARRAG</sequence>
<dbReference type="InterPro" id="IPR002125">
    <property type="entry name" value="CMP_dCMP_dom"/>
</dbReference>
<dbReference type="GO" id="GO:0052717">
    <property type="term" value="F:tRNA-specific adenosine-34 deaminase activity"/>
    <property type="evidence" value="ECO:0007669"/>
    <property type="project" value="UniProtKB-EC"/>
</dbReference>
<name>A0ABW3QQ73_9PSEU</name>
<organism evidence="2 3">
    <name type="scientific">Saccharothrix hoggarensis</name>
    <dbReference type="NCBI Taxonomy" id="913853"/>
    <lineage>
        <taxon>Bacteria</taxon>
        <taxon>Bacillati</taxon>
        <taxon>Actinomycetota</taxon>
        <taxon>Actinomycetes</taxon>
        <taxon>Pseudonocardiales</taxon>
        <taxon>Pseudonocardiaceae</taxon>
        <taxon>Saccharothrix</taxon>
    </lineage>
</organism>
<dbReference type="PROSITE" id="PS51747">
    <property type="entry name" value="CYT_DCMP_DEAMINASES_2"/>
    <property type="match status" value="1"/>
</dbReference>
<dbReference type="PANTHER" id="PTHR11079:SF161">
    <property type="entry name" value="CMP_DCMP-TYPE DEAMINASE DOMAIN-CONTAINING PROTEIN"/>
    <property type="match status" value="1"/>
</dbReference>
<protein>
    <submittedName>
        <fullName evidence="2">Nucleoside deaminase</fullName>
        <ecNumber evidence="2">3.5.4.33</ecNumber>
    </submittedName>
</protein>
<keyword evidence="3" id="KW-1185">Reference proteome</keyword>
<evidence type="ECO:0000313" key="3">
    <source>
        <dbReference type="Proteomes" id="UP001597168"/>
    </source>
</evidence>
<proteinExistence type="predicted"/>
<dbReference type="SUPFAM" id="SSF53927">
    <property type="entry name" value="Cytidine deaminase-like"/>
    <property type="match status" value="1"/>
</dbReference>